<dbReference type="InterPro" id="IPR008969">
    <property type="entry name" value="CarboxyPept-like_regulatory"/>
</dbReference>
<dbReference type="Pfam" id="PF13620">
    <property type="entry name" value="CarboxypepD_reg"/>
    <property type="match status" value="3"/>
</dbReference>
<dbReference type="PANTHER" id="PTHR23303:SF14">
    <property type="entry name" value="BOS COMPLEX SUBUNIT NOMO1-RELATED"/>
    <property type="match status" value="1"/>
</dbReference>
<dbReference type="EMBL" id="CP089983">
    <property type="protein sequence ID" value="WXB07837.1"/>
    <property type="molecule type" value="Genomic_DNA"/>
</dbReference>
<dbReference type="InterPro" id="IPR041489">
    <property type="entry name" value="PDZ_6"/>
</dbReference>
<feature type="region of interest" description="Disordered" evidence="2">
    <location>
        <begin position="266"/>
        <end position="291"/>
    </location>
</feature>
<dbReference type="Proteomes" id="UP001374803">
    <property type="component" value="Chromosome"/>
</dbReference>
<name>A0ABZ2LA89_9BACT</name>
<evidence type="ECO:0000259" key="3">
    <source>
        <dbReference type="PROSITE" id="PS50106"/>
    </source>
</evidence>
<keyword evidence="1" id="KW-0732">Signal</keyword>
<evidence type="ECO:0000256" key="1">
    <source>
        <dbReference type="ARBA" id="ARBA00022729"/>
    </source>
</evidence>
<sequence length="903" mass="95143">MCVFIFSGDFREPRCTLTATNGSYRLGELHAAKYEVNASAPNYAPARWREQDDLLLKAGENRQNVNLVLASGGVEVRGRVVDISGGPVAGALVGLYSSDANSDGGRTFTRSGEQGEWHAWLPPGRIVADASADGYAPGSSGGVAPGQFIEVGLTPESVLEGRVVEAATGNPVAGARVAANPSGDLARFVMSGSGAYTATSDVEGRFRISQLAPGRYKAEARTPQTWGVAAESVLLGLGETASDLRIEVHPTATVTGRLVFADGRGCHPGSVQATETTSKDSHGGQTQEDGSVRLEGLLPGRYEIGVFCKSSWQNTTFEPLVVTKDDIAGVTWKVSAESTLRGTLVDTTGRPATAEHVSATAQTSNPRVRGASESAKVASDGTFQIEGLSPGTYAIDIVRKGIVTKTQTVVKVDRDVDGVRVVAPPVADPATGTIEGTIVDADGAPVSGVEIQAQGNGRYGYAASVDDGSFVVKDLPPGDYRVWTYKESAMRAPRTKDDDVQGVTTTVRADAAARVKLVVESRRGEIHGRVVDEGGHPVTDAFIDAQRESDSASHAAGHTRRNVRWSWSGESVLTDVHGAFAVKKLSPGTYVLRGYRKGGGEAIAEKVRLGDDVTLTIRATGTISGASVASNGSPVERFTIAIQDAKSGFSRRENYFRSAGAFALRDLPAGDYHVAAEAPSGRAEADIHLDQGQTKRDVRLQMTENTTARGRVVAMDNGQPIAGMVVAVQAAKGAPAGVSYSSAGERKFISDAEGRFEVVNAPVGQVVVVAFPDFGSRMEYSRDVRVPATLQAGTTNELPPLRVPRNRVAPGQEHGDLGYETQEMAPEADLQQARWVVSVVRPGGPAAKAGLQVGDEITSVDGQDVVGANGYIYRTLVRVPEKTAVTLGLRRGVSLNIESRSPL</sequence>
<reference evidence="4" key="1">
    <citation type="submission" date="2021-12" db="EMBL/GenBank/DDBJ databases">
        <title>Discovery of the Pendulisporaceae a myxobacterial family with distinct sporulation behavior and unique specialized metabolism.</title>
        <authorList>
            <person name="Garcia R."/>
            <person name="Popoff A."/>
            <person name="Bader C.D."/>
            <person name="Loehr J."/>
            <person name="Walesch S."/>
            <person name="Walt C."/>
            <person name="Boldt J."/>
            <person name="Bunk B."/>
            <person name="Haeckl F.J.F.P.J."/>
            <person name="Gunesch A.P."/>
            <person name="Birkelbach J."/>
            <person name="Nuebel U."/>
            <person name="Pietschmann T."/>
            <person name="Bach T."/>
            <person name="Mueller R."/>
        </authorList>
    </citation>
    <scope>NUCLEOTIDE SEQUENCE</scope>
    <source>
        <strain evidence="4">MSr11367</strain>
    </source>
</reference>
<proteinExistence type="predicted"/>
<dbReference type="SMART" id="SM00228">
    <property type="entry name" value="PDZ"/>
    <property type="match status" value="1"/>
</dbReference>
<dbReference type="Pfam" id="PF17820">
    <property type="entry name" value="PDZ_6"/>
    <property type="match status" value="1"/>
</dbReference>
<gene>
    <name evidence="4" type="ORF">LVJ94_11410</name>
</gene>
<feature type="region of interest" description="Disordered" evidence="2">
    <location>
        <begin position="351"/>
        <end position="374"/>
    </location>
</feature>
<dbReference type="SUPFAM" id="SSF50156">
    <property type="entry name" value="PDZ domain-like"/>
    <property type="match status" value="1"/>
</dbReference>
<dbReference type="InterPro" id="IPR013784">
    <property type="entry name" value="Carb-bd-like_fold"/>
</dbReference>
<dbReference type="SUPFAM" id="SSF49452">
    <property type="entry name" value="Starch-binding domain-like"/>
    <property type="match status" value="3"/>
</dbReference>
<dbReference type="SUPFAM" id="SSF49464">
    <property type="entry name" value="Carboxypeptidase regulatory domain-like"/>
    <property type="match status" value="2"/>
</dbReference>
<dbReference type="InterPro" id="IPR001478">
    <property type="entry name" value="PDZ"/>
</dbReference>
<dbReference type="Gene3D" id="2.60.40.1120">
    <property type="entry name" value="Carboxypeptidase-like, regulatory domain"/>
    <property type="match status" value="4"/>
</dbReference>
<dbReference type="PANTHER" id="PTHR23303">
    <property type="entry name" value="CARBOXYPEPTIDASE REGULATORY REGION-CONTAINING"/>
    <property type="match status" value="1"/>
</dbReference>
<dbReference type="PROSITE" id="PS50106">
    <property type="entry name" value="PDZ"/>
    <property type="match status" value="1"/>
</dbReference>
<evidence type="ECO:0000256" key="2">
    <source>
        <dbReference type="SAM" id="MobiDB-lite"/>
    </source>
</evidence>
<dbReference type="Gene3D" id="2.30.42.10">
    <property type="match status" value="1"/>
</dbReference>
<keyword evidence="5" id="KW-1185">Reference proteome</keyword>
<organism evidence="4 5">
    <name type="scientific">Pendulispora rubella</name>
    <dbReference type="NCBI Taxonomy" id="2741070"/>
    <lineage>
        <taxon>Bacteria</taxon>
        <taxon>Pseudomonadati</taxon>
        <taxon>Myxococcota</taxon>
        <taxon>Myxococcia</taxon>
        <taxon>Myxococcales</taxon>
        <taxon>Sorangiineae</taxon>
        <taxon>Pendulisporaceae</taxon>
        <taxon>Pendulispora</taxon>
    </lineage>
</organism>
<dbReference type="InterPro" id="IPR051417">
    <property type="entry name" value="SDr/BOS_complex"/>
</dbReference>
<evidence type="ECO:0000313" key="4">
    <source>
        <dbReference type="EMBL" id="WXB07837.1"/>
    </source>
</evidence>
<dbReference type="InterPro" id="IPR036034">
    <property type="entry name" value="PDZ_sf"/>
</dbReference>
<evidence type="ECO:0000313" key="5">
    <source>
        <dbReference type="Proteomes" id="UP001374803"/>
    </source>
</evidence>
<protein>
    <submittedName>
        <fullName evidence="4">Carboxypeptidase regulatory-like domain-containing protein</fullName>
    </submittedName>
</protein>
<accession>A0ABZ2LA89</accession>
<feature type="domain" description="PDZ" evidence="3">
    <location>
        <begin position="802"/>
        <end position="867"/>
    </location>
</feature>